<dbReference type="Proteomes" id="UP001222932">
    <property type="component" value="Unassembled WGS sequence"/>
</dbReference>
<name>A0AAD3Y994_9TREE</name>
<dbReference type="EMBL" id="BTCM01000001">
    <property type="protein sequence ID" value="GMK53572.1"/>
    <property type="molecule type" value="Genomic_DNA"/>
</dbReference>
<gene>
    <name evidence="1" type="ORF">CspeluHIS016_0101580</name>
</gene>
<reference evidence="1" key="2">
    <citation type="submission" date="2023-06" db="EMBL/GenBank/DDBJ databases">
        <authorList>
            <person name="Kobayashi Y."/>
            <person name="Kayamori A."/>
            <person name="Aoki K."/>
            <person name="Shiwa Y."/>
            <person name="Fujita N."/>
            <person name="Sugita T."/>
            <person name="Iwasaki W."/>
            <person name="Tanaka N."/>
            <person name="Takashima M."/>
        </authorList>
    </citation>
    <scope>NUCLEOTIDE SEQUENCE</scope>
    <source>
        <strain evidence="1">HIS016</strain>
    </source>
</reference>
<accession>A0AAD3Y994</accession>
<evidence type="ECO:0008006" key="3">
    <source>
        <dbReference type="Google" id="ProtNLM"/>
    </source>
</evidence>
<evidence type="ECO:0000313" key="2">
    <source>
        <dbReference type="Proteomes" id="UP001222932"/>
    </source>
</evidence>
<keyword evidence="2" id="KW-1185">Reference proteome</keyword>
<organism evidence="1 2">
    <name type="scientific">Cutaneotrichosporon spelunceum</name>
    <dbReference type="NCBI Taxonomy" id="1672016"/>
    <lineage>
        <taxon>Eukaryota</taxon>
        <taxon>Fungi</taxon>
        <taxon>Dikarya</taxon>
        <taxon>Basidiomycota</taxon>
        <taxon>Agaricomycotina</taxon>
        <taxon>Tremellomycetes</taxon>
        <taxon>Trichosporonales</taxon>
        <taxon>Trichosporonaceae</taxon>
        <taxon>Cutaneotrichosporon</taxon>
    </lineage>
</organism>
<reference evidence="1" key="1">
    <citation type="journal article" date="2023" name="BMC Genomics">
        <title>Chromosome-level genome assemblies of Cutaneotrichosporon spp. (Trichosporonales, Basidiomycota) reveal imbalanced evolution between nucleotide sequences and chromosome synteny.</title>
        <authorList>
            <person name="Kobayashi Y."/>
            <person name="Kayamori A."/>
            <person name="Aoki K."/>
            <person name="Shiwa Y."/>
            <person name="Matsutani M."/>
            <person name="Fujita N."/>
            <person name="Sugita T."/>
            <person name="Iwasaki W."/>
            <person name="Tanaka N."/>
            <person name="Takashima M."/>
        </authorList>
    </citation>
    <scope>NUCLEOTIDE SEQUENCE</scope>
    <source>
        <strain evidence="1">HIS016</strain>
    </source>
</reference>
<proteinExistence type="predicted"/>
<comment type="caution">
    <text evidence="1">The sequence shown here is derived from an EMBL/GenBank/DDBJ whole genome shotgun (WGS) entry which is preliminary data.</text>
</comment>
<protein>
    <recommendedName>
        <fullName evidence="3">F-box domain-containing protein</fullName>
    </recommendedName>
</protein>
<evidence type="ECO:0000313" key="1">
    <source>
        <dbReference type="EMBL" id="GMK53572.1"/>
    </source>
</evidence>
<sequence length="386" mass="42083">MPDAPTSAHILDASAYPHILETILAHADYAALLALRTVSHALRDAVDARLATHVRLHIPCGVHVHSPGPLMDVKLDVRLLRERMRRLEVSSLISPGGKLPVFMHWAGSVAPVRHRSTYHPPCDPDSDATIASTPAEEDAHEVAARRAARRAVRVRCAAALSTARVVDVTSFPAAWVRDGAADLLKALGADVYRFHGPWCAWSRPMDAATGVVFTPLLLGRGEWVIPCPYTTFRGPRLTINLTGFRVLDPADAVFPPTADAVNVVSAAAEVVINFAALASRQDTSPGHLGLVFPTARVVFRNPTARFMLVSAEAVDPVVFGHVCADGQDPDELRGVIVTVVNRLRSWYPNYWNAEAIETLPERIAMRTLEEYRAEIGDEQYALEAMA</sequence>
<dbReference type="AlphaFoldDB" id="A0AAD3Y994"/>